<evidence type="ECO:0000313" key="4">
    <source>
        <dbReference type="Proteomes" id="UP000318653"/>
    </source>
</evidence>
<keyword evidence="1" id="KW-1133">Transmembrane helix</keyword>
<keyword evidence="1" id="KW-0812">Transmembrane</keyword>
<dbReference type="InterPro" id="IPR007110">
    <property type="entry name" value="Ig-like_dom"/>
</dbReference>
<dbReference type="SMR" id="A0A4P8PIU9"/>
<proteinExistence type="predicted"/>
<keyword evidence="1" id="KW-0472">Membrane</keyword>
<sequence>MCRNAGEEGDITVEFGQNVTLWCFTNATKEQGESMSWSWLGPRSNETFEVTEGANSSLTIYNVSEESIGEYECAVFFCNEVYGETIWLDFETECINTTDILDVTALNATARIGTNVTLTCFTNYTGNQSISWQWVSYPDVDFADVGGEDLGNSSTLTFEVKDLGQTGQYECGFMTCDGELHAANVSLLVKSNRTIETRIALNGKIKFSCPFKIARWENETQLLRGKNKTKNFTNIERDFNITCLNKHGNLSHTIQVVVMHESGSRFYLESANDDSNDQFTSSINTAINVIAPVATAITCLALILIFVHAYLRNRRQKRQQQVNNEIYAQLTMPLGKYSAFGDDRFRVIEQSVSSLIEPPNVNCSMDSIYASFIEEEDEL</sequence>
<organism evidence="3">
    <name type="scientific">White sturgeon adenovirus 1</name>
    <dbReference type="NCBI Taxonomy" id="2580388"/>
    <lineage>
        <taxon>Viruses</taxon>
        <taxon>Varidnaviria</taxon>
        <taxon>Bamfordvirae</taxon>
        <taxon>Preplasmiviricota</taxon>
        <taxon>Polisuviricotina</taxon>
        <taxon>Pharingeaviricetes</taxon>
        <taxon>Rowavirales</taxon>
        <taxon>Adenoviridae</taxon>
        <taxon>Ichtadenovirus</taxon>
        <taxon>Ichtadenovirus acipenseris</taxon>
        <taxon>Sturgeon ichtadenovirus A</taxon>
    </lineage>
</organism>
<feature type="transmembrane region" description="Helical" evidence="1">
    <location>
        <begin position="289"/>
        <end position="311"/>
    </location>
</feature>
<dbReference type="KEGG" id="vg:80527946"/>
<dbReference type="SMART" id="SM00409">
    <property type="entry name" value="IG"/>
    <property type="match status" value="2"/>
</dbReference>
<name>A0A4P8PIU9_9ADEN</name>
<protein>
    <submittedName>
        <fullName evidence="3">ORF25</fullName>
    </submittedName>
</protein>
<dbReference type="RefSeq" id="YP_010790541.1">
    <property type="nucleotide sequence ID" value="NC_075448.1"/>
</dbReference>
<dbReference type="InterPro" id="IPR013151">
    <property type="entry name" value="Immunoglobulin_dom"/>
</dbReference>
<keyword evidence="4" id="KW-1185">Reference proteome</keyword>
<dbReference type="CDD" id="cd00096">
    <property type="entry name" value="Ig"/>
    <property type="match status" value="1"/>
</dbReference>
<dbReference type="EMBL" id="MK101347">
    <property type="protein sequence ID" value="QCQ84169.1"/>
    <property type="molecule type" value="Genomic_DNA"/>
</dbReference>
<dbReference type="SUPFAM" id="SSF48726">
    <property type="entry name" value="Immunoglobulin"/>
    <property type="match status" value="2"/>
</dbReference>
<feature type="domain" description="Ig-like" evidence="2">
    <location>
        <begin position="98"/>
        <end position="171"/>
    </location>
</feature>
<reference evidence="3" key="1">
    <citation type="journal article" date="2019" name="Infect. Genet. Evol.">
        <title>Unconventional gene arrangement and content revealed by full genome analysis of the white sturgeon adenovirus, the single member of the genus Ichtadenovirus.</title>
        <authorList>
            <person name="Doszpoly A."/>
            <person name="Harrach B."/>
            <person name="LaPatra S."/>
            <person name="Benko M."/>
        </authorList>
    </citation>
    <scope>NUCLEOTIDE SEQUENCE</scope>
    <source>
        <strain evidence="3">WSAdV1/1996</strain>
    </source>
</reference>
<dbReference type="Proteomes" id="UP000318653">
    <property type="component" value="Segment"/>
</dbReference>
<dbReference type="GeneID" id="80527946"/>
<dbReference type="InterPro" id="IPR036179">
    <property type="entry name" value="Ig-like_dom_sf"/>
</dbReference>
<evidence type="ECO:0000313" key="3">
    <source>
        <dbReference type="EMBL" id="QCQ84169.1"/>
    </source>
</evidence>
<dbReference type="Pfam" id="PF00047">
    <property type="entry name" value="ig"/>
    <property type="match status" value="1"/>
</dbReference>
<accession>A0A4P8PIU9</accession>
<dbReference type="Gene3D" id="2.60.40.10">
    <property type="entry name" value="Immunoglobulins"/>
    <property type="match status" value="2"/>
</dbReference>
<dbReference type="InterPro" id="IPR013783">
    <property type="entry name" value="Ig-like_fold"/>
</dbReference>
<evidence type="ECO:0000256" key="1">
    <source>
        <dbReference type="SAM" id="Phobius"/>
    </source>
</evidence>
<dbReference type="PROSITE" id="PS50835">
    <property type="entry name" value="IG_LIKE"/>
    <property type="match status" value="2"/>
</dbReference>
<dbReference type="InterPro" id="IPR003599">
    <property type="entry name" value="Ig_sub"/>
</dbReference>
<feature type="domain" description="Ig-like" evidence="2">
    <location>
        <begin position="1"/>
        <end position="75"/>
    </location>
</feature>
<evidence type="ECO:0000259" key="2">
    <source>
        <dbReference type="PROSITE" id="PS50835"/>
    </source>
</evidence>